<sequence>MKHKLLYIEDDKDVSELIAEIMEYENYEVITDNGKAMFEIIKENPIGLILLDQRLFWTTGSQLCLALKANPATKDIPVIMISSAIDIADIARSCGAVDFIKKPFDMYHAINMVAKYFRT</sequence>
<evidence type="ECO:0000313" key="4">
    <source>
        <dbReference type="EMBL" id="MFC3196397.1"/>
    </source>
</evidence>
<feature type="domain" description="Response regulatory" evidence="3">
    <location>
        <begin position="4"/>
        <end position="117"/>
    </location>
</feature>
<dbReference type="Proteomes" id="UP001595526">
    <property type="component" value="Unassembled WGS sequence"/>
</dbReference>
<comment type="caution">
    <text evidence="4">The sequence shown here is derived from an EMBL/GenBank/DDBJ whole genome shotgun (WGS) entry which is preliminary data.</text>
</comment>
<dbReference type="SUPFAM" id="SSF52172">
    <property type="entry name" value="CheY-like"/>
    <property type="match status" value="1"/>
</dbReference>
<name>A0ABV7JGL4_9SPHI</name>
<dbReference type="SMART" id="SM00448">
    <property type="entry name" value="REC"/>
    <property type="match status" value="1"/>
</dbReference>
<dbReference type="PANTHER" id="PTHR44591:SF3">
    <property type="entry name" value="RESPONSE REGULATORY DOMAIN-CONTAINING PROTEIN"/>
    <property type="match status" value="1"/>
</dbReference>
<dbReference type="Pfam" id="PF00072">
    <property type="entry name" value="Response_reg"/>
    <property type="match status" value="1"/>
</dbReference>
<feature type="modified residue" description="4-aspartylphosphate" evidence="2">
    <location>
        <position position="52"/>
    </location>
</feature>
<dbReference type="EMBL" id="JBHRTA010000008">
    <property type="protein sequence ID" value="MFC3196397.1"/>
    <property type="molecule type" value="Genomic_DNA"/>
</dbReference>
<evidence type="ECO:0000259" key="3">
    <source>
        <dbReference type="PROSITE" id="PS50110"/>
    </source>
</evidence>
<reference evidence="5" key="1">
    <citation type="journal article" date="2019" name="Int. J. Syst. Evol. Microbiol.">
        <title>The Global Catalogue of Microorganisms (GCM) 10K type strain sequencing project: providing services to taxonomists for standard genome sequencing and annotation.</title>
        <authorList>
            <consortium name="The Broad Institute Genomics Platform"/>
            <consortium name="The Broad Institute Genome Sequencing Center for Infectious Disease"/>
            <person name="Wu L."/>
            <person name="Ma J."/>
        </authorList>
    </citation>
    <scope>NUCLEOTIDE SEQUENCE [LARGE SCALE GENOMIC DNA]</scope>
    <source>
        <strain evidence="5">KCTC 52416</strain>
    </source>
</reference>
<evidence type="ECO:0000256" key="1">
    <source>
        <dbReference type="ARBA" id="ARBA00022553"/>
    </source>
</evidence>
<accession>A0ABV7JGL4</accession>
<dbReference type="PROSITE" id="PS50110">
    <property type="entry name" value="RESPONSE_REGULATORY"/>
    <property type="match status" value="1"/>
</dbReference>
<dbReference type="PANTHER" id="PTHR44591">
    <property type="entry name" value="STRESS RESPONSE REGULATOR PROTEIN 1"/>
    <property type="match status" value="1"/>
</dbReference>
<evidence type="ECO:0000313" key="5">
    <source>
        <dbReference type="Proteomes" id="UP001595526"/>
    </source>
</evidence>
<dbReference type="Gene3D" id="3.40.50.2300">
    <property type="match status" value="1"/>
</dbReference>
<dbReference type="InterPro" id="IPR050595">
    <property type="entry name" value="Bact_response_regulator"/>
</dbReference>
<keyword evidence="1 2" id="KW-0597">Phosphoprotein</keyword>
<evidence type="ECO:0000256" key="2">
    <source>
        <dbReference type="PROSITE-ProRule" id="PRU00169"/>
    </source>
</evidence>
<proteinExistence type="predicted"/>
<dbReference type="RefSeq" id="WP_379019068.1">
    <property type="nucleotide sequence ID" value="NZ_JBHRTA010000008.1"/>
</dbReference>
<protein>
    <submittedName>
        <fullName evidence="4">Two-component system response regulator</fullName>
    </submittedName>
</protein>
<gene>
    <name evidence="4" type="ORF">ACFOET_02100</name>
</gene>
<dbReference type="InterPro" id="IPR011006">
    <property type="entry name" value="CheY-like_superfamily"/>
</dbReference>
<keyword evidence="5" id="KW-1185">Reference proteome</keyword>
<dbReference type="InterPro" id="IPR001789">
    <property type="entry name" value="Sig_transdc_resp-reg_receiver"/>
</dbReference>
<organism evidence="4 5">
    <name type="scientific">Parapedobacter deserti</name>
    <dbReference type="NCBI Taxonomy" id="1912957"/>
    <lineage>
        <taxon>Bacteria</taxon>
        <taxon>Pseudomonadati</taxon>
        <taxon>Bacteroidota</taxon>
        <taxon>Sphingobacteriia</taxon>
        <taxon>Sphingobacteriales</taxon>
        <taxon>Sphingobacteriaceae</taxon>
        <taxon>Parapedobacter</taxon>
    </lineage>
</organism>